<dbReference type="Proteomes" id="UP000199513">
    <property type="component" value="Unassembled WGS sequence"/>
</dbReference>
<dbReference type="Pfam" id="PF11751">
    <property type="entry name" value="PorP_SprF"/>
    <property type="match status" value="1"/>
</dbReference>
<dbReference type="InterPro" id="IPR019861">
    <property type="entry name" value="PorP/SprF_Bacteroidetes"/>
</dbReference>
<reference evidence="2 3" key="1">
    <citation type="submission" date="2016-10" db="EMBL/GenBank/DDBJ databases">
        <authorList>
            <person name="de Groot N.N."/>
        </authorList>
    </citation>
    <scope>NUCLEOTIDE SEQUENCE [LARGE SCALE GENOMIC DNA]</scope>
    <source>
        <strain>GEY</strain>
        <strain evidence="3">DSM 9560</strain>
    </source>
</reference>
<protein>
    <submittedName>
        <fullName evidence="2">Type IX secretion system membrane protein, PorP/SprF family</fullName>
    </submittedName>
</protein>
<dbReference type="STRING" id="1003.SAMN04488541_101480"/>
<feature type="chain" id="PRO_5011486999" evidence="1">
    <location>
        <begin position="19"/>
        <end position="332"/>
    </location>
</feature>
<evidence type="ECO:0000256" key="1">
    <source>
        <dbReference type="SAM" id="SignalP"/>
    </source>
</evidence>
<dbReference type="OrthoDB" id="1186563at2"/>
<dbReference type="EMBL" id="FONY01000014">
    <property type="protein sequence ID" value="SFF06485.1"/>
    <property type="molecule type" value="Genomic_DNA"/>
</dbReference>
<keyword evidence="3" id="KW-1185">Reference proteome</keyword>
<sequence>MKKITFLLLCGITQLAFSQDPQFTQFYNAPLVLNPALTGSTEQFRGAANYRNQWILMNSNYVSTTFSFDYNANRLRSGFGFLASYDNAGANQISATNFSGLYSFYVPFKNWQIRLGLQGGLTTRRIDRGNLVFVSQVRDDEPDVDESGSGGSTLFFDISSGAIVYNKNMWFGFAAHHLNRPDQSLIGTGSILPTKYSVQVGGSFRVYAMNSFLYLMPAMLFKAQGSTKQLDIGCRFMRDDLPLEMGVFYRGLPILPNAGKSINHDALAFTMGWRTENWTFGYSYDLTISGLTPLTGGSHEITIIYEYATRSRKLDQIVCPIYAKPVSNKRSR</sequence>
<feature type="signal peptide" evidence="1">
    <location>
        <begin position="1"/>
        <end position="18"/>
    </location>
</feature>
<accession>A0A1I2FMD9</accession>
<dbReference type="NCBIfam" id="TIGR03519">
    <property type="entry name" value="T9SS_PorP_fam"/>
    <property type="match status" value="1"/>
</dbReference>
<proteinExistence type="predicted"/>
<evidence type="ECO:0000313" key="2">
    <source>
        <dbReference type="EMBL" id="SFF06485.1"/>
    </source>
</evidence>
<dbReference type="AlphaFoldDB" id="A0A1I2FMD9"/>
<organism evidence="2 3">
    <name type="scientific">Thermoflexibacter ruber</name>
    <dbReference type="NCBI Taxonomy" id="1003"/>
    <lineage>
        <taxon>Bacteria</taxon>
        <taxon>Pseudomonadati</taxon>
        <taxon>Bacteroidota</taxon>
        <taxon>Cytophagia</taxon>
        <taxon>Cytophagales</taxon>
        <taxon>Thermoflexibacteraceae</taxon>
        <taxon>Thermoflexibacter</taxon>
    </lineage>
</organism>
<dbReference type="RefSeq" id="WP_091544411.1">
    <property type="nucleotide sequence ID" value="NZ_FONY01000014.1"/>
</dbReference>
<evidence type="ECO:0000313" key="3">
    <source>
        <dbReference type="Proteomes" id="UP000199513"/>
    </source>
</evidence>
<name>A0A1I2FMD9_9BACT</name>
<gene>
    <name evidence="2" type="ORF">SAMN04488541_101480</name>
</gene>
<keyword evidence="1" id="KW-0732">Signal</keyword>